<accession>A0A0E9TT24</accession>
<name>A0A0E9TT24_ANGAN</name>
<evidence type="ECO:0000313" key="1">
    <source>
        <dbReference type="EMBL" id="JAH55873.1"/>
    </source>
</evidence>
<reference evidence="1" key="1">
    <citation type="submission" date="2014-11" db="EMBL/GenBank/DDBJ databases">
        <authorList>
            <person name="Amaro Gonzalez C."/>
        </authorList>
    </citation>
    <scope>NUCLEOTIDE SEQUENCE</scope>
</reference>
<organism evidence="1">
    <name type="scientific">Anguilla anguilla</name>
    <name type="common">European freshwater eel</name>
    <name type="synonym">Muraena anguilla</name>
    <dbReference type="NCBI Taxonomy" id="7936"/>
    <lineage>
        <taxon>Eukaryota</taxon>
        <taxon>Metazoa</taxon>
        <taxon>Chordata</taxon>
        <taxon>Craniata</taxon>
        <taxon>Vertebrata</taxon>
        <taxon>Euteleostomi</taxon>
        <taxon>Actinopterygii</taxon>
        <taxon>Neopterygii</taxon>
        <taxon>Teleostei</taxon>
        <taxon>Anguilliformes</taxon>
        <taxon>Anguillidae</taxon>
        <taxon>Anguilla</taxon>
    </lineage>
</organism>
<dbReference type="AlphaFoldDB" id="A0A0E9TT24"/>
<proteinExistence type="predicted"/>
<sequence>MNACSQSRTSLKINSC</sequence>
<dbReference type="EMBL" id="GBXM01052704">
    <property type="protein sequence ID" value="JAH55873.1"/>
    <property type="molecule type" value="Transcribed_RNA"/>
</dbReference>
<reference evidence="1" key="2">
    <citation type="journal article" date="2015" name="Fish Shellfish Immunol.">
        <title>Early steps in the European eel (Anguilla anguilla)-Vibrio vulnificus interaction in the gills: Role of the RtxA13 toxin.</title>
        <authorList>
            <person name="Callol A."/>
            <person name="Pajuelo D."/>
            <person name="Ebbesson L."/>
            <person name="Teles M."/>
            <person name="MacKenzie S."/>
            <person name="Amaro C."/>
        </authorList>
    </citation>
    <scope>NUCLEOTIDE SEQUENCE</scope>
</reference>
<protein>
    <submittedName>
        <fullName evidence="1">Uncharacterized protein</fullName>
    </submittedName>
</protein>